<dbReference type="Pfam" id="PF13430">
    <property type="entry name" value="DUF4112"/>
    <property type="match status" value="1"/>
</dbReference>
<evidence type="ECO:0000313" key="1">
    <source>
        <dbReference type="EMBL" id="MFD1344210.1"/>
    </source>
</evidence>
<dbReference type="Proteomes" id="UP001597135">
    <property type="component" value="Unassembled WGS sequence"/>
</dbReference>
<organism evidence="1 2">
    <name type="scientific">Litorisediminicola beolgyonensis</name>
    <dbReference type="NCBI Taxonomy" id="1173614"/>
    <lineage>
        <taxon>Bacteria</taxon>
        <taxon>Pseudomonadati</taxon>
        <taxon>Pseudomonadota</taxon>
        <taxon>Alphaproteobacteria</taxon>
        <taxon>Rhodobacterales</taxon>
        <taxon>Paracoccaceae</taxon>
        <taxon>Litorisediminicola</taxon>
    </lineage>
</organism>
<dbReference type="PANTHER" id="PTHR35519">
    <property type="entry name" value="MEMBRANE PROTEINS"/>
    <property type="match status" value="1"/>
</dbReference>
<dbReference type="RefSeq" id="WP_386805797.1">
    <property type="nucleotide sequence ID" value="NZ_JBHTMU010000041.1"/>
</dbReference>
<sequence length="122" mass="13361">MSDPAHLRRLERVERLAHRMDRAFRLPGTRIRLGWDSIIGLVPGVGDTLALAPAAYILLTAHRMGVSTGTLIKMASNVGIDWLIGLVPLAGDILDVGYKSNSRNARLLREHVEAQSRLKTAA</sequence>
<dbReference type="EMBL" id="JBHTMU010000041">
    <property type="protein sequence ID" value="MFD1344210.1"/>
    <property type="molecule type" value="Genomic_DNA"/>
</dbReference>
<keyword evidence="2" id="KW-1185">Reference proteome</keyword>
<dbReference type="InterPro" id="IPR025187">
    <property type="entry name" value="DUF4112"/>
</dbReference>
<evidence type="ECO:0000313" key="2">
    <source>
        <dbReference type="Proteomes" id="UP001597135"/>
    </source>
</evidence>
<gene>
    <name evidence="1" type="ORF">ACFQ4E_17400</name>
</gene>
<name>A0ABW3ZM40_9RHOB</name>
<proteinExistence type="predicted"/>
<reference evidence="2" key="1">
    <citation type="journal article" date="2019" name="Int. J. Syst. Evol. Microbiol.">
        <title>The Global Catalogue of Microorganisms (GCM) 10K type strain sequencing project: providing services to taxonomists for standard genome sequencing and annotation.</title>
        <authorList>
            <consortium name="The Broad Institute Genomics Platform"/>
            <consortium name="The Broad Institute Genome Sequencing Center for Infectious Disease"/>
            <person name="Wu L."/>
            <person name="Ma J."/>
        </authorList>
    </citation>
    <scope>NUCLEOTIDE SEQUENCE [LARGE SCALE GENOMIC DNA]</scope>
    <source>
        <strain evidence="2">CCUG 62953</strain>
    </source>
</reference>
<dbReference type="PANTHER" id="PTHR35519:SF2">
    <property type="entry name" value="PH DOMAIN PROTEIN"/>
    <property type="match status" value="1"/>
</dbReference>
<protein>
    <submittedName>
        <fullName evidence="1">DUF4112 domain-containing protein</fullName>
    </submittedName>
</protein>
<comment type="caution">
    <text evidence="1">The sequence shown here is derived from an EMBL/GenBank/DDBJ whole genome shotgun (WGS) entry which is preliminary data.</text>
</comment>
<accession>A0ABW3ZM40</accession>